<protein>
    <submittedName>
        <fullName evidence="2">Alpha/beta hydrolase</fullName>
    </submittedName>
</protein>
<evidence type="ECO:0000259" key="1">
    <source>
        <dbReference type="Pfam" id="PF00561"/>
    </source>
</evidence>
<dbReference type="Pfam" id="PF00561">
    <property type="entry name" value="Abhydrolase_1"/>
    <property type="match status" value="1"/>
</dbReference>
<dbReference type="InterPro" id="IPR000073">
    <property type="entry name" value="AB_hydrolase_1"/>
</dbReference>
<keyword evidence="3" id="KW-1185">Reference proteome</keyword>
<dbReference type="KEGG" id="xba:C7S18_17075"/>
<reference evidence="2 3" key="2">
    <citation type="submission" date="2018-03" db="EMBL/GenBank/DDBJ databases">
        <authorList>
            <person name="Keele B.F."/>
        </authorList>
    </citation>
    <scope>NUCLEOTIDE SEQUENCE [LARGE SCALE GENOMIC DNA]</scope>
    <source>
        <strain evidence="2 3">D13</strain>
    </source>
</reference>
<organism evidence="2 3">
    <name type="scientific">Ahniella affigens</name>
    <dbReference type="NCBI Taxonomy" id="2021234"/>
    <lineage>
        <taxon>Bacteria</taxon>
        <taxon>Pseudomonadati</taxon>
        <taxon>Pseudomonadota</taxon>
        <taxon>Gammaproteobacteria</taxon>
        <taxon>Lysobacterales</taxon>
        <taxon>Rhodanobacteraceae</taxon>
        <taxon>Ahniella</taxon>
    </lineage>
</organism>
<dbReference type="InterPro" id="IPR029058">
    <property type="entry name" value="AB_hydrolase_fold"/>
</dbReference>
<dbReference type="OrthoDB" id="9773293at2"/>
<name>A0A2P1PVB9_9GAMM</name>
<dbReference type="PANTHER" id="PTHR43798:SF24">
    <property type="entry name" value="CIS-3-ALKYL-4-ALKYLOXETAN-2-ONE DECARBOXYLASE"/>
    <property type="match status" value="1"/>
</dbReference>
<proteinExistence type="predicted"/>
<keyword evidence="2" id="KW-0378">Hydrolase</keyword>
<gene>
    <name evidence="2" type="ORF">C7S18_17075</name>
</gene>
<dbReference type="InterPro" id="IPR050266">
    <property type="entry name" value="AB_hydrolase_sf"/>
</dbReference>
<dbReference type="GO" id="GO:0016787">
    <property type="term" value="F:hydrolase activity"/>
    <property type="evidence" value="ECO:0007669"/>
    <property type="project" value="UniProtKB-KW"/>
</dbReference>
<dbReference type="EMBL" id="CP027860">
    <property type="protein sequence ID" value="AVP98789.1"/>
    <property type="molecule type" value="Genomic_DNA"/>
</dbReference>
<dbReference type="SUPFAM" id="SSF53474">
    <property type="entry name" value="alpha/beta-Hydrolases"/>
    <property type="match status" value="1"/>
</dbReference>
<feature type="domain" description="AB hydrolase-1" evidence="1">
    <location>
        <begin position="31"/>
        <end position="280"/>
    </location>
</feature>
<accession>A0A2P1PVB9</accession>
<dbReference type="Proteomes" id="UP000241074">
    <property type="component" value="Chromosome"/>
</dbReference>
<evidence type="ECO:0000313" key="2">
    <source>
        <dbReference type="EMBL" id="AVP98789.1"/>
    </source>
</evidence>
<reference evidence="2 3" key="1">
    <citation type="submission" date="2018-03" db="EMBL/GenBank/DDBJ databases">
        <title>Ahniella affigens gen. nov., sp. nov., a gammaproteobacterium isolated from sandy soil near a stream.</title>
        <authorList>
            <person name="Ko Y."/>
            <person name="Kim J.-H."/>
        </authorList>
    </citation>
    <scope>NUCLEOTIDE SEQUENCE [LARGE SCALE GENOMIC DNA]</scope>
    <source>
        <strain evidence="2 3">D13</strain>
    </source>
</reference>
<evidence type="ECO:0000313" key="3">
    <source>
        <dbReference type="Proteomes" id="UP000241074"/>
    </source>
</evidence>
<dbReference type="PANTHER" id="PTHR43798">
    <property type="entry name" value="MONOACYLGLYCEROL LIPASE"/>
    <property type="match status" value="1"/>
</dbReference>
<dbReference type="RefSeq" id="WP_106892708.1">
    <property type="nucleotide sequence ID" value="NZ_CP027860.1"/>
</dbReference>
<dbReference type="Gene3D" id="3.40.50.1820">
    <property type="entry name" value="alpha/beta hydrolase"/>
    <property type="match status" value="1"/>
</dbReference>
<sequence length="296" mass="33583">MSLPGFDFQSRYFTHANGLKQHYIDQGQGSPVLMLHGNPSWSYYYRRMIAGLSKRHRCIVPDHIGMGWSDKPDDHHYAYRLQQRVADLDALCDHLIANEGLPDRGWTLIVHDWGGMIGFAHAVKHHARFSKLVVLNTGAFLNPKQLGLPFTLRLGRDSWLGAFLIRGFNAFARGAVRYGTLRKMDPAEKAALLSPYNSWANRISTARFVQDIPLRPEDPGYALVKETGEKLTVFANTPMQIHWGRHDFVFDDAFLAAFQRHFPNALTRVYEDAGHYVLEDAHERIVPAVTAFLGAD</sequence>
<dbReference type="GO" id="GO:0016020">
    <property type="term" value="C:membrane"/>
    <property type="evidence" value="ECO:0007669"/>
    <property type="project" value="TreeGrafter"/>
</dbReference>
<dbReference type="AlphaFoldDB" id="A0A2P1PVB9"/>